<sequence length="726" mass="79261">MTNEPPIPERPPGAAVDALLVRLRNELHGAISGRIGWLVLAALVLLGWLFLIADRWMEPSANVRLAVEMTLLALGLGWLVAVAAPRLTRLITDREVVTLLHRKHPREADLIATALDVRRHERHHSVLCESTIQDADAAARTLGDVALVSPPASSAVTWFAIAGAVIALLIAVARPDMATSFVQRVALSEATWPRRVELIAEGFSHDKPTGEWTKVVARGEPAEFEVIAKVDGADAPPETLWARGGRRGGRQTLTTLTRVGAPVRDRTIQQRYRRRVERVDSDVALTIRGGDGRLRVRLVAADRPQLTNLTVRLEPPAYLDAPPTSSQATTLRPLPEGGVATINAGASKRLASVQATCRGADNQTPQELTAQLDDDGERVSIATPPLGQSLAVSIVATAADGLVSEPIELPIEVAKDSSPSVILTLDGVGRAVTRDARLPVRVRLEDDHGVADVRLELRRDEATTAVPVEPPTVLPRTVRGEADLLSLRSADPAQRLVLQPGDRVGLVATATDRYDLAERPRSESRSIEIEVVTPAELLARLSDAQRDLRASLEALRTDVERLEYEVDLESRRRAEPEEAVAEEASDLRRWSAERLLDVRKVSDGIADAATRADGLRRQVVNNRLEQPDLIDRLQRRVVQPLRAIEDRHLRAAADAIRSSPDADSLAAALAGVQTAKGELERVLSSLDTQQTYNEVVSMLRGLIREQQRVNEKTARQESDSARSLFD</sequence>
<feature type="coiled-coil region" evidence="1">
    <location>
        <begin position="538"/>
        <end position="572"/>
    </location>
</feature>
<evidence type="ECO:0000256" key="2">
    <source>
        <dbReference type="SAM" id="Phobius"/>
    </source>
</evidence>
<dbReference type="RefSeq" id="WP_145109133.1">
    <property type="nucleotide sequence ID" value="NZ_CP036349.1"/>
</dbReference>
<evidence type="ECO:0000256" key="1">
    <source>
        <dbReference type="SAM" id="Coils"/>
    </source>
</evidence>
<keyword evidence="2" id="KW-0472">Membrane</keyword>
<keyword evidence="4" id="KW-1185">Reference proteome</keyword>
<proteinExistence type="predicted"/>
<feature type="transmembrane region" description="Helical" evidence="2">
    <location>
        <begin position="35"/>
        <end position="53"/>
    </location>
</feature>
<keyword evidence="2" id="KW-0812">Transmembrane</keyword>
<keyword evidence="1" id="KW-0175">Coiled coil</keyword>
<dbReference type="KEGG" id="bmei:Spa11_11490"/>
<keyword evidence="2" id="KW-1133">Transmembrane helix</keyword>
<feature type="transmembrane region" description="Helical" evidence="2">
    <location>
        <begin position="65"/>
        <end position="84"/>
    </location>
</feature>
<gene>
    <name evidence="3" type="ORF">Spa11_11490</name>
</gene>
<protein>
    <submittedName>
        <fullName evidence="3">Uncharacterized protein</fullName>
    </submittedName>
</protein>
<dbReference type="AlphaFoldDB" id="A0A518K585"/>
<evidence type="ECO:0000313" key="4">
    <source>
        <dbReference type="Proteomes" id="UP000316426"/>
    </source>
</evidence>
<dbReference type="EMBL" id="CP036349">
    <property type="protein sequence ID" value="QDV72962.1"/>
    <property type="molecule type" value="Genomic_DNA"/>
</dbReference>
<organism evidence="3 4">
    <name type="scientific">Botrimarina mediterranea</name>
    <dbReference type="NCBI Taxonomy" id="2528022"/>
    <lineage>
        <taxon>Bacteria</taxon>
        <taxon>Pseudomonadati</taxon>
        <taxon>Planctomycetota</taxon>
        <taxon>Planctomycetia</taxon>
        <taxon>Pirellulales</taxon>
        <taxon>Lacipirellulaceae</taxon>
        <taxon>Botrimarina</taxon>
    </lineage>
</organism>
<name>A0A518K585_9BACT</name>
<accession>A0A518K585</accession>
<dbReference type="Proteomes" id="UP000316426">
    <property type="component" value="Chromosome"/>
</dbReference>
<evidence type="ECO:0000313" key="3">
    <source>
        <dbReference type="EMBL" id="QDV72962.1"/>
    </source>
</evidence>
<reference evidence="3 4" key="1">
    <citation type="submission" date="2019-02" db="EMBL/GenBank/DDBJ databases">
        <title>Deep-cultivation of Planctomycetes and their phenomic and genomic characterization uncovers novel biology.</title>
        <authorList>
            <person name="Wiegand S."/>
            <person name="Jogler M."/>
            <person name="Boedeker C."/>
            <person name="Pinto D."/>
            <person name="Vollmers J."/>
            <person name="Rivas-Marin E."/>
            <person name="Kohn T."/>
            <person name="Peeters S.H."/>
            <person name="Heuer A."/>
            <person name="Rast P."/>
            <person name="Oberbeckmann S."/>
            <person name="Bunk B."/>
            <person name="Jeske O."/>
            <person name="Meyerdierks A."/>
            <person name="Storesund J.E."/>
            <person name="Kallscheuer N."/>
            <person name="Luecker S."/>
            <person name="Lage O.M."/>
            <person name="Pohl T."/>
            <person name="Merkel B.J."/>
            <person name="Hornburger P."/>
            <person name="Mueller R.-W."/>
            <person name="Bruemmer F."/>
            <person name="Labrenz M."/>
            <person name="Spormann A.M."/>
            <person name="Op den Camp H."/>
            <person name="Overmann J."/>
            <person name="Amann R."/>
            <person name="Jetten M.S.M."/>
            <person name="Mascher T."/>
            <person name="Medema M.H."/>
            <person name="Devos D.P."/>
            <person name="Kaster A.-K."/>
            <person name="Ovreas L."/>
            <person name="Rohde M."/>
            <person name="Galperin M.Y."/>
            <person name="Jogler C."/>
        </authorList>
    </citation>
    <scope>NUCLEOTIDE SEQUENCE [LARGE SCALE GENOMIC DNA]</scope>
    <source>
        <strain evidence="3 4">Spa11</strain>
    </source>
</reference>